<dbReference type="PROSITE" id="PS50994">
    <property type="entry name" value="INTEGRASE"/>
    <property type="match status" value="1"/>
</dbReference>
<dbReference type="InterPro" id="IPR012337">
    <property type="entry name" value="RNaseH-like_sf"/>
</dbReference>
<dbReference type="SUPFAM" id="SSF53098">
    <property type="entry name" value="Ribonuclease H-like"/>
    <property type="match status" value="1"/>
</dbReference>
<evidence type="ECO:0000313" key="2">
    <source>
        <dbReference type="EMBL" id="MPM16456.1"/>
    </source>
</evidence>
<dbReference type="GO" id="GO:0015074">
    <property type="term" value="P:DNA integration"/>
    <property type="evidence" value="ECO:0007669"/>
    <property type="project" value="InterPro"/>
</dbReference>
<dbReference type="Pfam" id="PF00665">
    <property type="entry name" value="rve"/>
    <property type="match status" value="1"/>
</dbReference>
<accession>A0A644XJT5</accession>
<feature type="domain" description="Integrase catalytic" evidence="1">
    <location>
        <begin position="1"/>
        <end position="122"/>
    </location>
</feature>
<reference evidence="2" key="1">
    <citation type="submission" date="2019-08" db="EMBL/GenBank/DDBJ databases">
        <authorList>
            <person name="Kucharzyk K."/>
            <person name="Murdoch R.W."/>
            <person name="Higgins S."/>
            <person name="Loffler F."/>
        </authorList>
    </citation>
    <scope>NUCLEOTIDE SEQUENCE</scope>
</reference>
<name>A0A644XJT5_9ZZZZ</name>
<comment type="caution">
    <text evidence="2">The sequence shown here is derived from an EMBL/GenBank/DDBJ whole genome shotgun (WGS) entry which is preliminary data.</text>
</comment>
<protein>
    <recommendedName>
        <fullName evidence="1">Integrase catalytic domain-containing protein</fullName>
    </recommendedName>
</protein>
<dbReference type="InterPro" id="IPR050900">
    <property type="entry name" value="Transposase_IS3/IS150/IS904"/>
</dbReference>
<gene>
    <name evidence="2" type="ORF">SDC9_62836</name>
</gene>
<organism evidence="2">
    <name type="scientific">bioreactor metagenome</name>
    <dbReference type="NCBI Taxonomy" id="1076179"/>
    <lineage>
        <taxon>unclassified sequences</taxon>
        <taxon>metagenomes</taxon>
        <taxon>ecological metagenomes</taxon>
    </lineage>
</organism>
<dbReference type="PANTHER" id="PTHR46889">
    <property type="entry name" value="TRANSPOSASE INSF FOR INSERTION SEQUENCE IS3B-RELATED"/>
    <property type="match status" value="1"/>
</dbReference>
<proteinExistence type="predicted"/>
<dbReference type="Pfam" id="PF13333">
    <property type="entry name" value="rve_2"/>
    <property type="match status" value="1"/>
</dbReference>
<dbReference type="PANTHER" id="PTHR46889:SF4">
    <property type="entry name" value="TRANSPOSASE INSO FOR INSERTION SEQUENCE ELEMENT IS911B-RELATED"/>
    <property type="match status" value="1"/>
</dbReference>
<evidence type="ECO:0000259" key="1">
    <source>
        <dbReference type="PROSITE" id="PS50994"/>
    </source>
</evidence>
<dbReference type="InterPro" id="IPR001584">
    <property type="entry name" value="Integrase_cat-core"/>
</dbReference>
<dbReference type="GO" id="GO:0003676">
    <property type="term" value="F:nucleic acid binding"/>
    <property type="evidence" value="ECO:0007669"/>
    <property type="project" value="InterPro"/>
</dbReference>
<sequence>MKKELCIRAFRSACQAQGAYGMILHSDRGSQFTSAAFRKVLVQYGAVQSMSGTGRCYDNARMESFFATLKKEKLYRIRTERMPMAQVKSIVFRYIMTYYNRQRIYTANPDGLPPAMYRQAARGLAA</sequence>
<dbReference type="InterPro" id="IPR036397">
    <property type="entry name" value="RNaseH_sf"/>
</dbReference>
<dbReference type="AlphaFoldDB" id="A0A644XJT5"/>
<dbReference type="EMBL" id="VSSQ01002613">
    <property type="protein sequence ID" value="MPM16456.1"/>
    <property type="molecule type" value="Genomic_DNA"/>
</dbReference>
<dbReference type="Gene3D" id="3.30.420.10">
    <property type="entry name" value="Ribonuclease H-like superfamily/Ribonuclease H"/>
    <property type="match status" value="1"/>
</dbReference>